<evidence type="ECO:0000313" key="2">
    <source>
        <dbReference type="Proteomes" id="UP001501599"/>
    </source>
</evidence>
<evidence type="ECO:0008006" key="3">
    <source>
        <dbReference type="Google" id="ProtNLM"/>
    </source>
</evidence>
<protein>
    <recommendedName>
        <fullName evidence="3">D-inositol 3-phosphate glycosyltransferase</fullName>
    </recommendedName>
</protein>
<dbReference type="Gene3D" id="3.40.50.2000">
    <property type="entry name" value="Glycogen Phosphorylase B"/>
    <property type="match status" value="2"/>
</dbReference>
<gene>
    <name evidence="1" type="ORF">GCM10009846_30990</name>
</gene>
<sequence length="323" mass="34099">MTAVPLLVHRGDEQHGVDRYAREVAAAVARARDDARLVLPADVPDGAAVHVHFTDRLWGSSPGDAAEAIERIAARGPVTVTLHDLPQPSDGEASLARRSDAYRRVVRAASAVVCNSRHELALLRTHVDAEADATVVPLPCEQPDEAPRPATVRREIGVLGFFYPGKGHREAVVASATLADPLPVTAIGRAAPGHERELAALVAEAAEQGVAVTSTGFLDDDALRAAARSALVPVVAHRHVSASGSLTAWTAAGRRPIVVRNAYFDEMAALRPGTMWIVEESGLAGAIELAARVPETTWLQPGSGVSPTIDDVAEAMLALWDRA</sequence>
<dbReference type="SUPFAM" id="SSF53756">
    <property type="entry name" value="UDP-Glycosyltransferase/glycogen phosphorylase"/>
    <property type="match status" value="1"/>
</dbReference>
<evidence type="ECO:0000313" key="1">
    <source>
        <dbReference type="EMBL" id="GAA2176590.1"/>
    </source>
</evidence>
<comment type="caution">
    <text evidence="1">The sequence shown here is derived from an EMBL/GenBank/DDBJ whole genome shotgun (WGS) entry which is preliminary data.</text>
</comment>
<proteinExistence type="predicted"/>
<dbReference type="Proteomes" id="UP001501599">
    <property type="component" value="Unassembled WGS sequence"/>
</dbReference>
<name>A0ABP5MQB4_9MICO</name>
<dbReference type="EMBL" id="BAAAQT010000008">
    <property type="protein sequence ID" value="GAA2176590.1"/>
    <property type="molecule type" value="Genomic_DNA"/>
</dbReference>
<keyword evidence="2" id="KW-1185">Reference proteome</keyword>
<organism evidence="1 2">
    <name type="scientific">Agrococcus versicolor</name>
    <dbReference type="NCBI Taxonomy" id="501482"/>
    <lineage>
        <taxon>Bacteria</taxon>
        <taxon>Bacillati</taxon>
        <taxon>Actinomycetota</taxon>
        <taxon>Actinomycetes</taxon>
        <taxon>Micrococcales</taxon>
        <taxon>Microbacteriaceae</taxon>
        <taxon>Agrococcus</taxon>
    </lineage>
</organism>
<accession>A0ABP5MQB4</accession>
<dbReference type="RefSeq" id="WP_344345020.1">
    <property type="nucleotide sequence ID" value="NZ_BAAAQT010000008.1"/>
</dbReference>
<reference evidence="2" key="1">
    <citation type="journal article" date="2019" name="Int. J. Syst. Evol. Microbiol.">
        <title>The Global Catalogue of Microorganisms (GCM) 10K type strain sequencing project: providing services to taxonomists for standard genome sequencing and annotation.</title>
        <authorList>
            <consortium name="The Broad Institute Genomics Platform"/>
            <consortium name="The Broad Institute Genome Sequencing Center for Infectious Disease"/>
            <person name="Wu L."/>
            <person name="Ma J."/>
        </authorList>
    </citation>
    <scope>NUCLEOTIDE SEQUENCE [LARGE SCALE GENOMIC DNA]</scope>
    <source>
        <strain evidence="2">JCM 16026</strain>
    </source>
</reference>